<dbReference type="EMBL" id="VLLB01000001">
    <property type="protein sequence ID" value="TWI69087.1"/>
    <property type="molecule type" value="Genomic_DNA"/>
</dbReference>
<dbReference type="Pfam" id="PF11740">
    <property type="entry name" value="KfrA_N"/>
    <property type="match status" value="1"/>
</dbReference>
<gene>
    <name evidence="3" type="ORF">IP91_00152</name>
</gene>
<evidence type="ECO:0000259" key="2">
    <source>
        <dbReference type="Pfam" id="PF11740"/>
    </source>
</evidence>
<name>A0A562RJ38_9BURK</name>
<keyword evidence="3" id="KW-0238">DNA-binding</keyword>
<proteinExistence type="predicted"/>
<dbReference type="Proteomes" id="UP000318431">
    <property type="component" value="Unassembled WGS sequence"/>
</dbReference>
<feature type="region of interest" description="Disordered" evidence="1">
    <location>
        <begin position="223"/>
        <end position="244"/>
    </location>
</feature>
<keyword evidence="4" id="KW-1185">Reference proteome</keyword>
<reference evidence="3 4" key="1">
    <citation type="journal article" date="2015" name="Stand. Genomic Sci.">
        <title>Genomic Encyclopedia of Bacterial and Archaeal Type Strains, Phase III: the genomes of soil and plant-associated and newly described type strains.</title>
        <authorList>
            <person name="Whitman W.B."/>
            <person name="Woyke T."/>
            <person name="Klenk H.P."/>
            <person name="Zhou Y."/>
            <person name="Lilburn T.G."/>
            <person name="Beck B.J."/>
            <person name="De Vos P."/>
            <person name="Vandamme P."/>
            <person name="Eisen J.A."/>
            <person name="Garrity G."/>
            <person name="Hugenholtz P."/>
            <person name="Kyrpides N.C."/>
        </authorList>
    </citation>
    <scope>NUCLEOTIDE SEQUENCE [LARGE SCALE GENOMIC DNA]</scope>
    <source>
        <strain evidence="3 4">CGMCC 1.10822</strain>
    </source>
</reference>
<dbReference type="RefSeq" id="WP_158643042.1">
    <property type="nucleotide sequence ID" value="NZ_VLLB01000001.1"/>
</dbReference>
<feature type="domain" description="KfrA N-terminal DNA-binding" evidence="2">
    <location>
        <begin position="32"/>
        <end position="144"/>
    </location>
</feature>
<evidence type="ECO:0000313" key="4">
    <source>
        <dbReference type="Proteomes" id="UP000318431"/>
    </source>
</evidence>
<dbReference type="GO" id="GO:0003677">
    <property type="term" value="F:DNA binding"/>
    <property type="evidence" value="ECO:0007669"/>
    <property type="project" value="UniProtKB-KW"/>
</dbReference>
<dbReference type="AlphaFoldDB" id="A0A562RJ38"/>
<comment type="caution">
    <text evidence="3">The sequence shown here is derived from an EMBL/GenBank/DDBJ whole genome shotgun (WGS) entry which is preliminary data.</text>
</comment>
<dbReference type="InterPro" id="IPR021104">
    <property type="entry name" value="KfrA_DNA-bd_N"/>
</dbReference>
<sequence length="267" mass="29859">MDSANTAETQLINDVEMLRRQHSNTQDLYREVCAVMFFRYGMTPTANRLYQLVRKGSMSAPAEALNRFWAQLRERSRVTIDGPDLPDSLKNGAGELLSALWKQAQEAAAASYATQREEINLQLTEARRNEADAANVSTTLEAELQTSHKALAEARAEAAEWRAQAAAAEALAGRLQKRIDDGRRELNEQHAWFKTVEREHAAEKAALAAAQQQAERELERERAATARLQQGWDDERSAANAAAERHRAELREMMAQFAAQLGGRGKE</sequence>
<feature type="compositionally biased region" description="Basic and acidic residues" evidence="1">
    <location>
        <begin position="233"/>
        <end position="244"/>
    </location>
</feature>
<protein>
    <submittedName>
        <fullName evidence="3">Plasmid replication DNA-binding protein KfrA</fullName>
    </submittedName>
</protein>
<evidence type="ECO:0000313" key="3">
    <source>
        <dbReference type="EMBL" id="TWI69087.1"/>
    </source>
</evidence>
<organism evidence="3 4">
    <name type="scientific">Pseudoduganella lurida</name>
    <dbReference type="NCBI Taxonomy" id="1036180"/>
    <lineage>
        <taxon>Bacteria</taxon>
        <taxon>Pseudomonadati</taxon>
        <taxon>Pseudomonadota</taxon>
        <taxon>Betaproteobacteria</taxon>
        <taxon>Burkholderiales</taxon>
        <taxon>Oxalobacteraceae</taxon>
        <taxon>Telluria group</taxon>
        <taxon>Pseudoduganella</taxon>
    </lineage>
</organism>
<dbReference type="OrthoDB" id="9178680at2"/>
<evidence type="ECO:0000256" key="1">
    <source>
        <dbReference type="SAM" id="MobiDB-lite"/>
    </source>
</evidence>
<accession>A0A562RJ38</accession>